<dbReference type="VEuPathDB" id="TriTrypDB:LdBPK_221060.1"/>
<dbReference type="VEuPathDB" id="TriTrypDB:LdBPK_221070.1"/>
<keyword evidence="2" id="KW-0396">Initiation factor</keyword>
<dbReference type="PANTHER" id="PTHR43381:SF5">
    <property type="entry name" value="TR-TYPE G DOMAIN-CONTAINING PROTEIN"/>
    <property type="match status" value="1"/>
</dbReference>
<dbReference type="VEuPathDB" id="TriTrypDB:LDHU3_22.1580"/>
<dbReference type="InterPro" id="IPR027417">
    <property type="entry name" value="P-loop_NTPase"/>
</dbReference>
<dbReference type="EMBL" id="RHLD01000030">
    <property type="protein sequence ID" value="TPP54034.1"/>
    <property type="molecule type" value="Genomic_DNA"/>
</dbReference>
<accession>A0A504XZG3</accession>
<comment type="similarity">
    <text evidence="1">Belongs to the TRAFAC class translation factor GTPase superfamily. Classic translation factor GTPase family. IF-2 subfamily.</text>
</comment>
<keyword evidence="7" id="KW-0687">Ribonucleoprotein</keyword>
<evidence type="ECO:0000256" key="9">
    <source>
        <dbReference type="ARBA" id="ARBA00025162"/>
    </source>
</evidence>
<evidence type="ECO:0000256" key="4">
    <source>
        <dbReference type="ARBA" id="ARBA00022737"/>
    </source>
</evidence>
<dbReference type="GO" id="GO:0003924">
    <property type="term" value="F:GTPase activity"/>
    <property type="evidence" value="ECO:0007669"/>
    <property type="project" value="InterPro"/>
</dbReference>
<feature type="compositionally biased region" description="Polar residues" evidence="13">
    <location>
        <begin position="460"/>
        <end position="470"/>
    </location>
</feature>
<evidence type="ECO:0000256" key="7">
    <source>
        <dbReference type="ARBA" id="ARBA00022980"/>
    </source>
</evidence>
<dbReference type="GO" id="GO:0005737">
    <property type="term" value="C:cytoplasm"/>
    <property type="evidence" value="ECO:0007669"/>
    <property type="project" value="TreeGrafter"/>
</dbReference>
<dbReference type="SUPFAM" id="SSF52156">
    <property type="entry name" value="Initiation factor IF2/eIF5b, domain 3"/>
    <property type="match status" value="1"/>
</dbReference>
<evidence type="ECO:0000256" key="2">
    <source>
        <dbReference type="ARBA" id="ARBA00022540"/>
    </source>
</evidence>
<sequence>MFTQISNAHTEVVTSLVFSPHVVTTGEGGLLCSTSGDDTTALWDLRAGPGASQRAAHLTGHHVGPVNHALFHPSNAYTLLTASDDRSIGCWDLRRPDRVVGTVSGFQEGVNKMLWLPVTSDGCRGTGGSSSGGGWRVVSACDDGHVYIHALSLSNSGSESVTVADTAPVPQVGALVDKFRVSTSTVNDIFENPVNHVVVVPSGLMAPVESRAAGEGPESGSSRSLDGAAASTRWNVVEDAEAGSDTGSSAGARQPRRATDISEAAGTGCWLLAACSECVFGVDFALRIGEFGTGARAFVGHQDYVRGLEFTSEGKLLTVSDDSTAIEWDLATTDPIRQVKLHDGLVMSSAVSPSRDLLATGTDRGELRVWRLPFATERIVHERVVTVYHLPAAVAAVEDNTAGRLARSRLISVAPSGLPSFAEYRLSCHSGGGSRSSSMASAAMVASALRTARRYQSQSSRVRPSLQWQDGQVDPRFSSEGNMRRLNPETMPHFVKATIQKDRREMGLGEVFDWVDFAKDAIYIPTRSGPLWVGSDDPRASKFVRRREKMKRQPLQRTRQKPGTDQAKALEDHPLREYFTTPSNLHDPMSVATGLHRAGMIREYDIKHTASKIEYLPRPPIVSIMGHVDHGKTTLLDHLRHTNVAAGEAGGITQNVGAFQVKTPDGHIITFIDTPGHAAFTAMREVGATTNDLIVLIVSAVDGVQPQTREVIELAQRKGTPMVVAVTKIDRQPDCDYVKDQLVANGVELEEKGGDVQLVKICAKDGRGIPELLEALHLQAELCEVATPTPSRAELYVLESRNLGVSEVAAVVRCGTVKPGQVFVTGTVYGTVKRILDDHGATLDEARPSIPVVLHGFRVPPKPGSVMMQVSSEKHAEKFSYFMREVYTVEGNRENYLQILNQERQGLIHGRKPDNNIVRAYSTQAFILSCKAATFGMLQALLKTIYELPRLEGVSLDIRITEVGGLKDSDLILTGSSGQPGCVLLFGDCKDSFSLDVPVNVRVLRFNVLYHGIDELKQVLVDSLPKVKKTRIMATAECLQTFKASQAGRTGNAGGMRVTRGTLDAAHLTFRVLRRPQDLKARLAAAASGTKMSPSGGDAAAAADDGAREVVYEGQLKELRRFKELVPTVETGLECGVVLHDDFSFRVGDVLEQVEEYEESRDVDEEYEAAERREKILRETAEMQARMEEAERKAVVEAVGSTELHEKLKAVTN</sequence>
<dbReference type="InterPro" id="IPR005225">
    <property type="entry name" value="Small_GTP-bd"/>
</dbReference>
<dbReference type="FunFam" id="3.40.50.300:FF:002697">
    <property type="entry name" value="Translation initiation factor IF-2, putative"/>
    <property type="match status" value="1"/>
</dbReference>
<reference evidence="16" key="1">
    <citation type="submission" date="2019-02" db="EMBL/GenBank/DDBJ databases">
        <title>FDA dAtabase for Regulatory Grade micrObial Sequences (FDA-ARGOS): Supporting development and validation of Infectious Disease Dx tests.</title>
        <authorList>
            <person name="Duncan R."/>
            <person name="Fisher C."/>
            <person name="Tallon L."/>
            <person name="Sadzewicz L."/>
            <person name="Sengamalay N."/>
            <person name="Ott S."/>
            <person name="Godinez A."/>
            <person name="Nagaraj S."/>
            <person name="Vavikolanu K."/>
            <person name="Vyas G."/>
            <person name="Nadendla S."/>
            <person name="Aluvathingal J."/>
            <person name="Sichtig H."/>
        </authorList>
    </citation>
    <scope>NUCLEOTIDE SEQUENCE [LARGE SCALE GENOMIC DNA]</scope>
    <source>
        <strain evidence="16">FDAARGOS_360</strain>
    </source>
</reference>
<feature type="repeat" description="WD" evidence="11">
    <location>
        <begin position="6"/>
        <end position="53"/>
    </location>
</feature>
<dbReference type="InterPro" id="IPR001680">
    <property type="entry name" value="WD40_rpt"/>
</dbReference>
<comment type="caution">
    <text evidence="15">The sequence shown here is derived from an EMBL/GenBank/DDBJ whole genome shotgun (WGS) entry which is preliminary data.</text>
</comment>
<evidence type="ECO:0000259" key="14">
    <source>
        <dbReference type="PROSITE" id="PS51722"/>
    </source>
</evidence>
<dbReference type="PROSITE" id="PS01176">
    <property type="entry name" value="IF2"/>
    <property type="match status" value="1"/>
</dbReference>
<evidence type="ECO:0000256" key="10">
    <source>
        <dbReference type="ARBA" id="ARBA00044105"/>
    </source>
</evidence>
<evidence type="ECO:0000256" key="12">
    <source>
        <dbReference type="SAM" id="Coils"/>
    </source>
</evidence>
<protein>
    <recommendedName>
        <fullName evidence="10">Translation initiation factor IF-2, chloroplastic</fullName>
    </recommendedName>
</protein>
<dbReference type="InterPro" id="IPR000178">
    <property type="entry name" value="TF_IF2_bacterial-like"/>
</dbReference>
<evidence type="ECO:0000313" key="16">
    <source>
        <dbReference type="Proteomes" id="UP000318821"/>
    </source>
</evidence>
<keyword evidence="4" id="KW-0677">Repeat</keyword>
<keyword evidence="6" id="KW-0648">Protein biosynthesis</keyword>
<dbReference type="PROSITE" id="PS00678">
    <property type="entry name" value="WD_REPEATS_1"/>
    <property type="match status" value="1"/>
</dbReference>
<dbReference type="SUPFAM" id="SSF52540">
    <property type="entry name" value="P-loop containing nucleoside triphosphate hydrolases"/>
    <property type="match status" value="1"/>
</dbReference>
<dbReference type="Pfam" id="PF00009">
    <property type="entry name" value="GTP_EFTU"/>
    <property type="match status" value="1"/>
</dbReference>
<dbReference type="Pfam" id="PF22042">
    <property type="entry name" value="EF-G_D2"/>
    <property type="match status" value="1"/>
</dbReference>
<dbReference type="SUPFAM" id="SSF50447">
    <property type="entry name" value="Translation proteins"/>
    <property type="match status" value="2"/>
</dbReference>
<keyword evidence="8" id="KW-0342">GTP-binding</keyword>
<evidence type="ECO:0000256" key="3">
    <source>
        <dbReference type="ARBA" id="ARBA00022574"/>
    </source>
</evidence>
<name>A0A504XZG3_LEIDO</name>
<dbReference type="Gene3D" id="2.40.30.10">
    <property type="entry name" value="Translation factors"/>
    <property type="match status" value="2"/>
</dbReference>
<dbReference type="GO" id="GO:0003746">
    <property type="term" value="F:translation elongation factor activity"/>
    <property type="evidence" value="ECO:0007669"/>
    <property type="project" value="UniProtKB-KW"/>
</dbReference>
<dbReference type="VEuPathDB" id="TriTrypDB:LDHU3_22.1570"/>
<evidence type="ECO:0000256" key="8">
    <source>
        <dbReference type="ARBA" id="ARBA00023134"/>
    </source>
</evidence>
<dbReference type="PANTHER" id="PTHR43381">
    <property type="entry name" value="TRANSLATION INITIATION FACTOR IF-2-RELATED"/>
    <property type="match status" value="1"/>
</dbReference>
<dbReference type="AlphaFoldDB" id="A0A504XZG3"/>
<dbReference type="Pfam" id="PF00400">
    <property type="entry name" value="WD40"/>
    <property type="match status" value="3"/>
</dbReference>
<dbReference type="SUPFAM" id="SSF50978">
    <property type="entry name" value="WD40 repeat-like"/>
    <property type="match status" value="1"/>
</dbReference>
<dbReference type="Gene3D" id="3.40.50.300">
    <property type="entry name" value="P-loop containing nucleotide triphosphate hydrolases"/>
    <property type="match status" value="1"/>
</dbReference>
<organism evidence="15 16">
    <name type="scientific">Leishmania donovani</name>
    <dbReference type="NCBI Taxonomy" id="5661"/>
    <lineage>
        <taxon>Eukaryota</taxon>
        <taxon>Discoba</taxon>
        <taxon>Euglenozoa</taxon>
        <taxon>Kinetoplastea</taxon>
        <taxon>Metakinetoplastina</taxon>
        <taxon>Trypanosomatida</taxon>
        <taxon>Trypanosomatidae</taxon>
        <taxon>Leishmaniinae</taxon>
        <taxon>Leishmania</taxon>
    </lineage>
</organism>
<dbReference type="SMART" id="SM00320">
    <property type="entry name" value="WD40"/>
    <property type="match status" value="5"/>
</dbReference>
<feature type="compositionally biased region" description="Basic residues" evidence="13">
    <location>
        <begin position="547"/>
        <end position="560"/>
    </location>
</feature>
<feature type="coiled-coil region" evidence="12">
    <location>
        <begin position="1160"/>
        <end position="1193"/>
    </location>
</feature>
<dbReference type="GO" id="GO:0003743">
    <property type="term" value="F:translation initiation factor activity"/>
    <property type="evidence" value="ECO:0007669"/>
    <property type="project" value="UniProtKB-KW"/>
</dbReference>
<dbReference type="InterPro" id="IPR000795">
    <property type="entry name" value="T_Tr_GTP-bd_dom"/>
</dbReference>
<evidence type="ECO:0000256" key="11">
    <source>
        <dbReference type="PROSITE-ProRule" id="PRU00221"/>
    </source>
</evidence>
<dbReference type="InterPro" id="IPR015760">
    <property type="entry name" value="TIF_IF2"/>
</dbReference>
<dbReference type="InterPro" id="IPR019775">
    <property type="entry name" value="WD40_repeat_CS"/>
</dbReference>
<keyword evidence="7" id="KW-0689">Ribosomal protein</keyword>
<feature type="repeat" description="WD" evidence="11">
    <location>
        <begin position="298"/>
        <end position="338"/>
    </location>
</feature>
<dbReference type="Proteomes" id="UP000318821">
    <property type="component" value="Unassembled WGS sequence"/>
</dbReference>
<evidence type="ECO:0000256" key="5">
    <source>
        <dbReference type="ARBA" id="ARBA00022741"/>
    </source>
</evidence>
<dbReference type="CDD" id="cd03702">
    <property type="entry name" value="IF2_mtIF2_II"/>
    <property type="match status" value="1"/>
</dbReference>
<dbReference type="Gene3D" id="2.130.10.10">
    <property type="entry name" value="YVTN repeat-like/Quinoprotein amine dehydrogenase"/>
    <property type="match status" value="2"/>
</dbReference>
<dbReference type="GO" id="GO:0005525">
    <property type="term" value="F:GTP binding"/>
    <property type="evidence" value="ECO:0007669"/>
    <property type="project" value="UniProtKB-KW"/>
</dbReference>
<evidence type="ECO:0000313" key="15">
    <source>
        <dbReference type="EMBL" id="TPP54034.1"/>
    </source>
</evidence>
<dbReference type="InterPro" id="IPR036322">
    <property type="entry name" value="WD40_repeat_dom_sf"/>
</dbReference>
<dbReference type="PROSITE" id="PS51722">
    <property type="entry name" value="G_TR_2"/>
    <property type="match status" value="1"/>
</dbReference>
<keyword evidence="15" id="KW-0251">Elongation factor</keyword>
<dbReference type="VEuPathDB" id="TriTrypDB:LdCL_220018000"/>
<dbReference type="GO" id="GO:0005840">
    <property type="term" value="C:ribosome"/>
    <property type="evidence" value="ECO:0007669"/>
    <property type="project" value="UniProtKB-KW"/>
</dbReference>
<keyword evidence="5" id="KW-0547">Nucleotide-binding</keyword>
<dbReference type="InterPro" id="IPR053905">
    <property type="entry name" value="EF-G-like_DII"/>
</dbReference>
<dbReference type="CDD" id="cd01887">
    <property type="entry name" value="IF2_eIF5B"/>
    <property type="match status" value="1"/>
</dbReference>
<gene>
    <name evidence="15" type="ORF">CGC20_16230</name>
</gene>
<feature type="region of interest" description="Disordered" evidence="13">
    <location>
        <begin position="547"/>
        <end position="571"/>
    </location>
</feature>
<evidence type="ECO:0000256" key="1">
    <source>
        <dbReference type="ARBA" id="ARBA00007733"/>
    </source>
</evidence>
<feature type="repeat" description="WD" evidence="11">
    <location>
        <begin position="339"/>
        <end position="372"/>
    </location>
</feature>
<dbReference type="InterPro" id="IPR015943">
    <property type="entry name" value="WD40/YVTN_repeat-like_dom_sf"/>
</dbReference>
<evidence type="ECO:0000256" key="13">
    <source>
        <dbReference type="SAM" id="MobiDB-lite"/>
    </source>
</evidence>
<proteinExistence type="inferred from homology"/>
<keyword evidence="12" id="KW-0175">Coiled coil</keyword>
<keyword evidence="3 11" id="KW-0853">WD repeat</keyword>
<feature type="region of interest" description="Disordered" evidence="13">
    <location>
        <begin position="209"/>
        <end position="228"/>
    </location>
</feature>
<comment type="function">
    <text evidence="9">One of the essential components for the initiation of protein synthesis. Protects formylmethionyl-tRNA from spontaneous hydrolysis and promotes its binding to the 30S ribosomal subunits. Also involved in the hydrolysis of GTP during the formation of the 70S ribosomal complex.</text>
</comment>
<feature type="domain" description="Tr-type G" evidence="14">
    <location>
        <begin position="617"/>
        <end position="789"/>
    </location>
</feature>
<dbReference type="InterPro" id="IPR036925">
    <property type="entry name" value="TIF_IF2_dom3_sf"/>
</dbReference>
<dbReference type="PROSITE" id="PS50082">
    <property type="entry name" value="WD_REPEATS_2"/>
    <property type="match status" value="4"/>
</dbReference>
<evidence type="ECO:0000256" key="6">
    <source>
        <dbReference type="ARBA" id="ARBA00022917"/>
    </source>
</evidence>
<dbReference type="InterPro" id="IPR009000">
    <property type="entry name" value="Transl_B-barrel_sf"/>
</dbReference>
<feature type="repeat" description="WD" evidence="11">
    <location>
        <begin position="59"/>
        <end position="101"/>
    </location>
</feature>
<feature type="region of interest" description="Disordered" evidence="13">
    <location>
        <begin position="460"/>
        <end position="486"/>
    </location>
</feature>
<dbReference type="InterPro" id="IPR044145">
    <property type="entry name" value="IF2_II"/>
</dbReference>
<dbReference type="NCBIfam" id="TIGR00231">
    <property type="entry name" value="small_GTP"/>
    <property type="match status" value="1"/>
</dbReference>
<dbReference type="VEuPathDB" id="TriTrypDB:LdCL_220018100"/>